<dbReference type="PANTHER" id="PTHR13966:SF5">
    <property type="entry name" value="ENDONUCLEASE G, MITOCHONDRIAL"/>
    <property type="match status" value="1"/>
</dbReference>
<accession>A1VWD5</accession>
<feature type="binding site" evidence="9">
    <location>
        <position position="201"/>
    </location>
    <ligand>
        <name>Mg(2+)</name>
        <dbReference type="ChEBI" id="CHEBI:18420"/>
        <note>catalytic</note>
    </ligand>
</feature>
<keyword evidence="5 10" id="KW-0255">Endonuclease</keyword>
<dbReference type="GO" id="GO:0046872">
    <property type="term" value="F:metal ion binding"/>
    <property type="evidence" value="ECO:0007669"/>
    <property type="project" value="UniProtKB-KW"/>
</dbReference>
<gene>
    <name evidence="14" type="ordered locus">Pnap_4899</name>
</gene>
<dbReference type="PROSITE" id="PS01070">
    <property type="entry name" value="NUCLEASE_NON_SPEC"/>
    <property type="match status" value="1"/>
</dbReference>
<dbReference type="GO" id="GO:0004519">
    <property type="term" value="F:endonuclease activity"/>
    <property type="evidence" value="ECO:0007669"/>
    <property type="project" value="UniProtKB-UniRule"/>
</dbReference>
<protein>
    <recommendedName>
        <fullName evidence="10">Endonuclease</fullName>
        <ecNumber evidence="10">3.1.30.-</ecNumber>
    </recommendedName>
</protein>
<dbReference type="InterPro" id="IPR044929">
    <property type="entry name" value="DNA/RNA_non-sp_Endonuclease_sf"/>
</dbReference>
<keyword evidence="15" id="KW-1185">Reference proteome</keyword>
<evidence type="ECO:0000313" key="14">
    <source>
        <dbReference type="EMBL" id="ABM39963.1"/>
    </source>
</evidence>
<proteinExistence type="inferred from homology"/>
<dbReference type="EC" id="3.1.30.-" evidence="10"/>
<evidence type="ECO:0000256" key="1">
    <source>
        <dbReference type="ARBA" id="ARBA00001946"/>
    </source>
</evidence>
<feature type="signal peptide" evidence="11">
    <location>
        <begin position="1"/>
        <end position="33"/>
    </location>
</feature>
<sequence>MKKRKPSARSRPRHKSHLFAIFLALALGLSAHSCTNIPAGRELVAAGVSLEKLVRELGKPEAASKKLPHKADAPAGLTASDFSACPQFFASGKPPLVVPRPTHRALCYEAFAILHSGESKTAVYVAQKLNRASVKQAHQKRTDNFFADARLRQAERATLEDYRGSDFDRGHMAPAGQMPTPTAMVQSFSLANMMPQAPQHNQGTWRVSVEDATKKYAGRASGDVYVITGPVYEPSIAKSPSIGPGKVRVPKYLFKLVYDEQENRA</sequence>
<evidence type="ECO:0000256" key="3">
    <source>
        <dbReference type="ARBA" id="ARBA00022722"/>
    </source>
</evidence>
<evidence type="ECO:0000259" key="12">
    <source>
        <dbReference type="SMART" id="SM00477"/>
    </source>
</evidence>
<geneLocation type="plasmid" evidence="14 15">
    <name>pPNAP03</name>
</geneLocation>
<name>A1VWD5_POLNA</name>
<feature type="domain" description="ENPP1-3/EXOG-like endonuclease/phosphodiesterase" evidence="12">
    <location>
        <begin position="108"/>
        <end position="265"/>
    </location>
</feature>
<dbReference type="Proteomes" id="UP000000644">
    <property type="component" value="Plasmid pPNAP03"/>
</dbReference>
<keyword evidence="4 9" id="KW-0479">Metal-binding</keyword>
<dbReference type="InterPro" id="IPR018524">
    <property type="entry name" value="DNA/RNA_endonuclease_AS"/>
</dbReference>
<dbReference type="InterPro" id="IPR040255">
    <property type="entry name" value="Non-specific_endonuclease"/>
</dbReference>
<evidence type="ECO:0000256" key="8">
    <source>
        <dbReference type="PIRSR" id="PIRSR640255-1"/>
    </source>
</evidence>
<evidence type="ECO:0000256" key="11">
    <source>
        <dbReference type="SAM" id="SignalP"/>
    </source>
</evidence>
<dbReference type="InterPro" id="IPR044925">
    <property type="entry name" value="His-Me_finger_sf"/>
</dbReference>
<evidence type="ECO:0000256" key="7">
    <source>
        <dbReference type="ARBA" id="ARBA00022842"/>
    </source>
</evidence>
<keyword evidence="11" id="KW-0732">Signal</keyword>
<dbReference type="Gene3D" id="3.40.570.10">
    <property type="entry name" value="Extracellular Endonuclease, subunit A"/>
    <property type="match status" value="1"/>
</dbReference>
<keyword evidence="6 10" id="KW-0378">Hydrolase</keyword>
<dbReference type="SMART" id="SM00477">
    <property type="entry name" value="NUC"/>
    <property type="match status" value="1"/>
</dbReference>
<feature type="domain" description="DNA/RNA non-specific endonuclease/pyrophosphatase/phosphodiesterase" evidence="13">
    <location>
        <begin position="107"/>
        <end position="265"/>
    </location>
</feature>
<dbReference type="HOGENOM" id="CLU_055174_1_1_4"/>
<comment type="cofactor">
    <cofactor evidence="1 10">
        <name>Mg(2+)</name>
        <dbReference type="ChEBI" id="CHEBI:18420"/>
    </cofactor>
</comment>
<evidence type="ECO:0000256" key="5">
    <source>
        <dbReference type="ARBA" id="ARBA00022759"/>
    </source>
</evidence>
<keyword evidence="3 10" id="KW-0540">Nuclease</keyword>
<evidence type="ECO:0000256" key="10">
    <source>
        <dbReference type="RuleBase" id="RU366055"/>
    </source>
</evidence>
<dbReference type="EMBL" id="CP000532">
    <property type="protein sequence ID" value="ABM39963.1"/>
    <property type="molecule type" value="Genomic_DNA"/>
</dbReference>
<keyword evidence="7" id="KW-0460">Magnesium</keyword>
<dbReference type="InterPro" id="IPR001604">
    <property type="entry name" value="Endo_G_ENPP1-like_dom"/>
</dbReference>
<feature type="active site" description="Proton acceptor" evidence="8">
    <location>
        <position position="171"/>
    </location>
</feature>
<evidence type="ECO:0000259" key="13">
    <source>
        <dbReference type="SMART" id="SM00892"/>
    </source>
</evidence>
<comment type="similarity">
    <text evidence="2 10">Belongs to the DNA/RNA non-specific endonuclease family.</text>
</comment>
<evidence type="ECO:0000256" key="2">
    <source>
        <dbReference type="ARBA" id="ARBA00010052"/>
    </source>
</evidence>
<dbReference type="KEGG" id="pna:Pnap_4899"/>
<dbReference type="RefSeq" id="WP_011798334.1">
    <property type="nucleotide sequence ID" value="NC_008759.1"/>
</dbReference>
<keyword evidence="14" id="KW-0614">Plasmid</keyword>
<dbReference type="Pfam" id="PF01223">
    <property type="entry name" value="Endonuclease_NS"/>
    <property type="match status" value="1"/>
</dbReference>
<dbReference type="SUPFAM" id="SSF54060">
    <property type="entry name" value="His-Me finger endonucleases"/>
    <property type="match status" value="1"/>
</dbReference>
<evidence type="ECO:0000256" key="9">
    <source>
        <dbReference type="PIRSR" id="PIRSR640255-2"/>
    </source>
</evidence>
<evidence type="ECO:0000256" key="6">
    <source>
        <dbReference type="ARBA" id="ARBA00022801"/>
    </source>
</evidence>
<dbReference type="InterPro" id="IPR020821">
    <property type="entry name" value="ENPP1-3/EXOG-like_nuc-like"/>
</dbReference>
<feature type="chain" id="PRO_5002639345" description="Endonuclease" evidence="11">
    <location>
        <begin position="34"/>
        <end position="265"/>
    </location>
</feature>
<evidence type="ECO:0000256" key="4">
    <source>
        <dbReference type="ARBA" id="ARBA00022723"/>
    </source>
</evidence>
<dbReference type="GO" id="GO:0016787">
    <property type="term" value="F:hydrolase activity"/>
    <property type="evidence" value="ECO:0007669"/>
    <property type="project" value="UniProtKB-KW"/>
</dbReference>
<dbReference type="GO" id="GO:0003676">
    <property type="term" value="F:nucleic acid binding"/>
    <property type="evidence" value="ECO:0007669"/>
    <property type="project" value="InterPro"/>
</dbReference>
<dbReference type="PANTHER" id="PTHR13966">
    <property type="entry name" value="ENDONUCLEASE RELATED"/>
    <property type="match status" value="1"/>
</dbReference>
<evidence type="ECO:0000313" key="15">
    <source>
        <dbReference type="Proteomes" id="UP000000644"/>
    </source>
</evidence>
<organism evidence="14 15">
    <name type="scientific">Polaromonas naphthalenivorans (strain CJ2)</name>
    <dbReference type="NCBI Taxonomy" id="365044"/>
    <lineage>
        <taxon>Bacteria</taxon>
        <taxon>Pseudomonadati</taxon>
        <taxon>Pseudomonadota</taxon>
        <taxon>Betaproteobacteria</taxon>
        <taxon>Burkholderiales</taxon>
        <taxon>Comamonadaceae</taxon>
        <taxon>Polaromonas</taxon>
    </lineage>
</organism>
<dbReference type="AlphaFoldDB" id="A1VWD5"/>
<dbReference type="SMART" id="SM00892">
    <property type="entry name" value="Endonuclease_NS"/>
    <property type="match status" value="1"/>
</dbReference>
<reference evidence="15" key="1">
    <citation type="journal article" date="2009" name="Environ. Microbiol.">
        <title>The genome of Polaromonas naphthalenivorans strain CJ2, isolated from coal tar-contaminated sediment, reveals physiological and metabolic versatility and evolution through extensive horizontal gene transfer.</title>
        <authorList>
            <person name="Yagi J.M."/>
            <person name="Sims D."/>
            <person name="Brettin T."/>
            <person name="Bruce D."/>
            <person name="Madsen E.L."/>
        </authorList>
    </citation>
    <scope>NUCLEOTIDE SEQUENCE [LARGE SCALE GENOMIC DNA]</scope>
    <source>
        <strain evidence="15">CJ2</strain>
        <plasmid evidence="15">Plasmid pPNAP03</plasmid>
    </source>
</reference>